<name>A0ABP8N6C4_9BACT</name>
<dbReference type="PROSITE" id="PS00324">
    <property type="entry name" value="ASPARTOKINASE"/>
    <property type="match status" value="1"/>
</dbReference>
<evidence type="ECO:0000256" key="7">
    <source>
        <dbReference type="ARBA" id="ARBA00022679"/>
    </source>
</evidence>
<dbReference type="Gene3D" id="3.30.70.260">
    <property type="match status" value="2"/>
</dbReference>
<dbReference type="PANTHER" id="PTHR21499:SF3">
    <property type="entry name" value="ASPARTOKINASE"/>
    <property type="match status" value="1"/>
</dbReference>
<dbReference type="PROSITE" id="PS51671">
    <property type="entry name" value="ACT"/>
    <property type="match status" value="3"/>
</dbReference>
<accession>A0ABP8N6C4</accession>
<dbReference type="Pfam" id="PF22468">
    <property type="entry name" value="ACT_9"/>
    <property type="match status" value="4"/>
</dbReference>
<dbReference type="SUPFAM" id="SSF55021">
    <property type="entry name" value="ACT-like"/>
    <property type="match status" value="4"/>
</dbReference>
<keyword evidence="10" id="KW-0067">ATP-binding</keyword>
<dbReference type="NCBIfam" id="NF005155">
    <property type="entry name" value="PRK06635.1-4"/>
    <property type="match status" value="1"/>
</dbReference>
<comment type="similarity">
    <text evidence="4">Belongs to the aspartokinase family.</text>
</comment>
<evidence type="ECO:0000259" key="14">
    <source>
        <dbReference type="PROSITE" id="PS51671"/>
    </source>
</evidence>
<dbReference type="Gene3D" id="3.40.1160.10">
    <property type="entry name" value="Acetylglutamate kinase-like"/>
    <property type="match status" value="1"/>
</dbReference>
<dbReference type="CDD" id="cd04923">
    <property type="entry name" value="ACT_AK-LysC-DapG-like_2"/>
    <property type="match status" value="1"/>
</dbReference>
<evidence type="ECO:0000256" key="9">
    <source>
        <dbReference type="ARBA" id="ARBA00022777"/>
    </source>
</evidence>
<dbReference type="Pfam" id="PF00696">
    <property type="entry name" value="AA_kinase"/>
    <property type="match status" value="1"/>
</dbReference>
<dbReference type="NCBIfam" id="NF005656">
    <property type="entry name" value="PRK07431.1"/>
    <property type="match status" value="1"/>
</dbReference>
<dbReference type="InterPro" id="IPR001341">
    <property type="entry name" value="Asp_kinase"/>
</dbReference>
<feature type="domain" description="ACT" evidence="14">
    <location>
        <begin position="343"/>
        <end position="417"/>
    </location>
</feature>
<feature type="domain" description="ACT" evidence="14">
    <location>
        <begin position="453"/>
        <end position="537"/>
    </location>
</feature>
<keyword evidence="16" id="KW-1185">Reference proteome</keyword>
<evidence type="ECO:0000256" key="5">
    <source>
        <dbReference type="ARBA" id="ARBA00013059"/>
    </source>
</evidence>
<dbReference type="InterPro" id="IPR018042">
    <property type="entry name" value="Aspartate_kinase_CS"/>
</dbReference>
<proteinExistence type="inferred from homology"/>
<dbReference type="Gene3D" id="3.30.2130.10">
    <property type="entry name" value="VC0802-like"/>
    <property type="match status" value="1"/>
</dbReference>
<evidence type="ECO:0000256" key="4">
    <source>
        <dbReference type="ARBA" id="ARBA00010122"/>
    </source>
</evidence>
<dbReference type="InterPro" id="IPR002912">
    <property type="entry name" value="ACT_dom"/>
</dbReference>
<comment type="pathway">
    <text evidence="1 13">Amino-acid biosynthesis; L-lysine biosynthesis via DAP pathway; (S)-tetrahydrodipicolinate from L-aspartate: step 1/4.</text>
</comment>
<dbReference type="SUPFAM" id="SSF53633">
    <property type="entry name" value="Carbamate kinase-like"/>
    <property type="match status" value="1"/>
</dbReference>
<reference evidence="16" key="1">
    <citation type="journal article" date="2019" name="Int. J. Syst. Evol. Microbiol.">
        <title>The Global Catalogue of Microorganisms (GCM) 10K type strain sequencing project: providing services to taxonomists for standard genome sequencing and annotation.</title>
        <authorList>
            <consortium name="The Broad Institute Genomics Platform"/>
            <consortium name="The Broad Institute Genome Sequencing Center for Infectious Disease"/>
            <person name="Wu L."/>
            <person name="Ma J."/>
        </authorList>
    </citation>
    <scope>NUCLEOTIDE SEQUENCE [LARGE SCALE GENOMIC DNA]</scope>
    <source>
        <strain evidence="16">JCM 17759</strain>
    </source>
</reference>
<dbReference type="NCBIfam" id="TIGR00656">
    <property type="entry name" value="asp_kin_monofn"/>
    <property type="match status" value="1"/>
</dbReference>
<dbReference type="InterPro" id="IPR045865">
    <property type="entry name" value="ACT-like_dom_sf"/>
</dbReference>
<dbReference type="RefSeq" id="WP_339937927.1">
    <property type="nucleotide sequence ID" value="NZ_BAABGA010000054.1"/>
</dbReference>
<comment type="pathway">
    <text evidence="3 13">Amino-acid biosynthesis; L-threonine biosynthesis; L-threonine from L-aspartate: step 1/5.</text>
</comment>
<dbReference type="NCBIfam" id="NF005154">
    <property type="entry name" value="PRK06635.1-2"/>
    <property type="match status" value="1"/>
</dbReference>
<keyword evidence="9 15" id="KW-0418">Kinase</keyword>
<dbReference type="CDD" id="cd04261">
    <property type="entry name" value="AAK_AKii-LysC-BS"/>
    <property type="match status" value="1"/>
</dbReference>
<dbReference type="GO" id="GO:0016301">
    <property type="term" value="F:kinase activity"/>
    <property type="evidence" value="ECO:0007669"/>
    <property type="project" value="UniProtKB-KW"/>
</dbReference>
<dbReference type="InterPro" id="IPR001048">
    <property type="entry name" value="Asp/Glu/Uridylate_kinase"/>
</dbReference>
<evidence type="ECO:0000256" key="12">
    <source>
        <dbReference type="ARBA" id="ARBA00047872"/>
    </source>
</evidence>
<keyword evidence="11" id="KW-0457">Lysine biosynthesis</keyword>
<evidence type="ECO:0000256" key="10">
    <source>
        <dbReference type="ARBA" id="ARBA00022840"/>
    </source>
</evidence>
<evidence type="ECO:0000256" key="6">
    <source>
        <dbReference type="ARBA" id="ARBA00022605"/>
    </source>
</evidence>
<evidence type="ECO:0000313" key="16">
    <source>
        <dbReference type="Proteomes" id="UP001500840"/>
    </source>
</evidence>
<comment type="caution">
    <text evidence="15">The sequence shown here is derived from an EMBL/GenBank/DDBJ whole genome shotgun (WGS) entry which is preliminary data.</text>
</comment>
<keyword evidence="7" id="KW-0808">Transferase</keyword>
<dbReference type="CDD" id="cd04913">
    <property type="entry name" value="ACT_AKii-LysC-BS-like_1"/>
    <property type="match status" value="2"/>
</dbReference>
<dbReference type="Proteomes" id="UP001500840">
    <property type="component" value="Unassembled WGS sequence"/>
</dbReference>
<evidence type="ECO:0000256" key="11">
    <source>
        <dbReference type="ARBA" id="ARBA00023154"/>
    </source>
</evidence>
<comment type="pathway">
    <text evidence="2 13">Amino-acid biosynthesis; L-methionine biosynthesis via de novo pathway; L-homoserine from L-aspartate: step 1/3.</text>
</comment>
<comment type="catalytic activity">
    <reaction evidence="12">
        <text>L-aspartate + ATP = 4-phospho-L-aspartate + ADP</text>
        <dbReference type="Rhea" id="RHEA:23776"/>
        <dbReference type="ChEBI" id="CHEBI:29991"/>
        <dbReference type="ChEBI" id="CHEBI:30616"/>
        <dbReference type="ChEBI" id="CHEBI:57535"/>
        <dbReference type="ChEBI" id="CHEBI:456216"/>
        <dbReference type="EC" id="2.7.2.4"/>
    </reaction>
</comment>
<dbReference type="PANTHER" id="PTHR21499">
    <property type="entry name" value="ASPARTATE KINASE"/>
    <property type="match status" value="1"/>
</dbReference>
<evidence type="ECO:0000256" key="3">
    <source>
        <dbReference type="ARBA" id="ARBA00005139"/>
    </source>
</evidence>
<dbReference type="InterPro" id="IPR041740">
    <property type="entry name" value="AKii-LysC-BS"/>
</dbReference>
<dbReference type="InterPro" id="IPR054352">
    <property type="entry name" value="ACT_Aspartokinase"/>
</dbReference>
<keyword evidence="6 13" id="KW-0028">Amino-acid biosynthesis</keyword>
<dbReference type="EC" id="2.7.2.4" evidence="5"/>
<protein>
    <recommendedName>
        <fullName evidence="5">aspartate kinase</fullName>
        <ecNumber evidence="5">2.7.2.4</ecNumber>
    </recommendedName>
</protein>
<evidence type="ECO:0000256" key="1">
    <source>
        <dbReference type="ARBA" id="ARBA00004766"/>
    </source>
</evidence>
<evidence type="ECO:0000256" key="8">
    <source>
        <dbReference type="ARBA" id="ARBA00022741"/>
    </source>
</evidence>
<dbReference type="EMBL" id="BAABGA010000054">
    <property type="protein sequence ID" value="GAA4461218.1"/>
    <property type="molecule type" value="Genomic_DNA"/>
</dbReference>
<evidence type="ECO:0000256" key="13">
    <source>
        <dbReference type="RuleBase" id="RU004249"/>
    </source>
</evidence>
<keyword evidence="8" id="KW-0547">Nucleotide-binding</keyword>
<evidence type="ECO:0000313" key="15">
    <source>
        <dbReference type="EMBL" id="GAA4461218.1"/>
    </source>
</evidence>
<dbReference type="NCBIfam" id="TIGR00657">
    <property type="entry name" value="asp_kinases"/>
    <property type="match status" value="1"/>
</dbReference>
<sequence length="599" mass="63189">MSLIVQKFGGTSVADVEKIRAAARKAIRAQQQGNRVVMVVSAMGKNTDVLLKLASDVSPHPPAREMDMLVSTGEQVSVALVAMAIDALGAKAVSLTGGQIGMKTDDSFSKARIQSISTERIERLLDEGNIVVAAGFQGIDDDLNITTLGRGGSDTTAVALASVLGADACEIYTDVDGVYTTDPRLLPEARRVDVISYDEMLELASLGAGVMHNRSIEFAKKFNVPIHVRSSFSDAEGTMIVAETESQTASVCGAAMTPSEARVTVLGVPDVPGKSLQVFSAIAAKKIAVDMVVQNVGLEGRADISFTVRQEDLQTTLKTLEGVVPDVGADAVTYDDQVSKVSVVGVNMAKQTNVASTMFRALADAGVNIQMITTSEIKISTLVPRSQAAAALRAVHQAFSLHQKPDDAKSWHQIRSERGNRADVDSLISRLQADALEALTLTGISLTKEQARVTLHGVPDKPGIAADMFETIGEAGIFVDMIVQGYDGEDGSTSVSFTINDDAIDHSIAVGKEICKKHGMRDIQSGTDISKITVSGIGLRSHTHVGTILFKQLADLGINIEMIGTSELQVNAVIATEKADAATGQLKKAFAASLESGAV</sequence>
<dbReference type="InterPro" id="IPR005260">
    <property type="entry name" value="Asp_kin_monofn"/>
</dbReference>
<organism evidence="15 16">
    <name type="scientific">Novipirellula rosea</name>
    <dbReference type="NCBI Taxonomy" id="1031540"/>
    <lineage>
        <taxon>Bacteria</taxon>
        <taxon>Pseudomonadati</taxon>
        <taxon>Planctomycetota</taxon>
        <taxon>Planctomycetia</taxon>
        <taxon>Pirellulales</taxon>
        <taxon>Pirellulaceae</taxon>
        <taxon>Novipirellula</taxon>
    </lineage>
</organism>
<dbReference type="InterPro" id="IPR036393">
    <property type="entry name" value="AceGlu_kinase-like_sf"/>
</dbReference>
<evidence type="ECO:0000256" key="2">
    <source>
        <dbReference type="ARBA" id="ARBA00004986"/>
    </source>
</evidence>
<feature type="domain" description="ACT" evidence="14">
    <location>
        <begin position="263"/>
        <end position="332"/>
    </location>
</feature>
<gene>
    <name evidence="15" type="ORF">GCM10023156_43460</name>
</gene>